<proteinExistence type="predicted"/>
<accession>A0A165E232</accession>
<gene>
    <name evidence="2" type="ORF">CALCODRAFT_32092</name>
</gene>
<evidence type="ECO:0000313" key="3">
    <source>
        <dbReference type="Proteomes" id="UP000076842"/>
    </source>
</evidence>
<dbReference type="Proteomes" id="UP000076842">
    <property type="component" value="Unassembled WGS sequence"/>
</dbReference>
<reference evidence="2 3" key="1">
    <citation type="journal article" date="2016" name="Mol. Biol. Evol.">
        <title>Comparative Genomics of Early-Diverging Mushroom-Forming Fungi Provides Insights into the Origins of Lignocellulose Decay Capabilities.</title>
        <authorList>
            <person name="Nagy L.G."/>
            <person name="Riley R."/>
            <person name="Tritt A."/>
            <person name="Adam C."/>
            <person name="Daum C."/>
            <person name="Floudas D."/>
            <person name="Sun H."/>
            <person name="Yadav J.S."/>
            <person name="Pangilinan J."/>
            <person name="Larsson K.H."/>
            <person name="Matsuura K."/>
            <person name="Barry K."/>
            <person name="Labutti K."/>
            <person name="Kuo R."/>
            <person name="Ohm R.A."/>
            <person name="Bhattacharya S.S."/>
            <person name="Shirouzu T."/>
            <person name="Yoshinaga Y."/>
            <person name="Martin F.M."/>
            <person name="Grigoriev I.V."/>
            <person name="Hibbett D.S."/>
        </authorList>
    </citation>
    <scope>NUCLEOTIDE SEQUENCE [LARGE SCALE GENOMIC DNA]</scope>
    <source>
        <strain evidence="2 3">HHB12733</strain>
    </source>
</reference>
<sequence length="171" mass="18487">MSPTRWTADRRLPTRACTDGLPSGPAGDPHCRRLELVAIALDAAYQKDGSQRFACAGRYGTGPKICAVGLSEGGTEGAREGRSDGPRVGSDGRARSAWLVRCTLTMYDVRCAMCDVRWTVLKHLALGEVQRPAESDCPEAPGSGEYISIVQRPERVASDVHTHTLLRHIAN</sequence>
<name>A0A165E232_9BASI</name>
<keyword evidence="3" id="KW-1185">Reference proteome</keyword>
<evidence type="ECO:0000313" key="2">
    <source>
        <dbReference type="EMBL" id="KZT53947.1"/>
    </source>
</evidence>
<protein>
    <submittedName>
        <fullName evidence="2">Uncharacterized protein</fullName>
    </submittedName>
</protein>
<dbReference type="EMBL" id="KV424025">
    <property type="protein sequence ID" value="KZT53947.1"/>
    <property type="molecule type" value="Genomic_DNA"/>
</dbReference>
<dbReference type="AlphaFoldDB" id="A0A165E232"/>
<feature type="region of interest" description="Disordered" evidence="1">
    <location>
        <begin position="1"/>
        <end position="23"/>
    </location>
</feature>
<dbReference type="InParanoid" id="A0A165E232"/>
<evidence type="ECO:0000256" key="1">
    <source>
        <dbReference type="SAM" id="MobiDB-lite"/>
    </source>
</evidence>
<organism evidence="2 3">
    <name type="scientific">Calocera cornea HHB12733</name>
    <dbReference type="NCBI Taxonomy" id="1353952"/>
    <lineage>
        <taxon>Eukaryota</taxon>
        <taxon>Fungi</taxon>
        <taxon>Dikarya</taxon>
        <taxon>Basidiomycota</taxon>
        <taxon>Agaricomycotina</taxon>
        <taxon>Dacrymycetes</taxon>
        <taxon>Dacrymycetales</taxon>
        <taxon>Dacrymycetaceae</taxon>
        <taxon>Calocera</taxon>
    </lineage>
</organism>